<organism evidence="1 2">
    <name type="scientific">Aristolochia fimbriata</name>
    <name type="common">White veined hardy Dutchman's pipe vine</name>
    <dbReference type="NCBI Taxonomy" id="158543"/>
    <lineage>
        <taxon>Eukaryota</taxon>
        <taxon>Viridiplantae</taxon>
        <taxon>Streptophyta</taxon>
        <taxon>Embryophyta</taxon>
        <taxon>Tracheophyta</taxon>
        <taxon>Spermatophyta</taxon>
        <taxon>Magnoliopsida</taxon>
        <taxon>Magnoliidae</taxon>
        <taxon>Piperales</taxon>
        <taxon>Aristolochiaceae</taxon>
        <taxon>Aristolochia</taxon>
    </lineage>
</organism>
<evidence type="ECO:0000313" key="2">
    <source>
        <dbReference type="Proteomes" id="UP000825729"/>
    </source>
</evidence>
<dbReference type="AlphaFoldDB" id="A0AAV7EGR6"/>
<sequence>MSLEELAEESGGSGSSDEFFPFLLSVISRSTNGRFRNEVEEGRKYFGRWGKKEKGRGLGRRWRGMRIEARLFPNVEIESVDEELRIGPQLDRPSPEKEEKNVPFSSEYPISQFLAMTNFSISCASVSLLFLNPRTRIAANPSLHGQSSSLLFYNSIIIKASVLRVSRKSERSFSKLHDWHLNIPHYHAGDLPFHLTFPKKGIQTFPNQARLFPNV</sequence>
<accession>A0AAV7EGR6</accession>
<dbReference type="Proteomes" id="UP000825729">
    <property type="component" value="Unassembled WGS sequence"/>
</dbReference>
<dbReference type="EMBL" id="JAINDJ010000005">
    <property type="protein sequence ID" value="KAG9446772.1"/>
    <property type="molecule type" value="Genomic_DNA"/>
</dbReference>
<evidence type="ECO:0000313" key="1">
    <source>
        <dbReference type="EMBL" id="KAG9446772.1"/>
    </source>
</evidence>
<proteinExistence type="predicted"/>
<reference evidence="1 2" key="1">
    <citation type="submission" date="2021-07" db="EMBL/GenBank/DDBJ databases">
        <title>The Aristolochia fimbriata genome: insights into angiosperm evolution, floral development and chemical biosynthesis.</title>
        <authorList>
            <person name="Jiao Y."/>
        </authorList>
    </citation>
    <scope>NUCLEOTIDE SEQUENCE [LARGE SCALE GENOMIC DNA]</scope>
    <source>
        <strain evidence="1">IBCAS-2021</strain>
        <tissue evidence="1">Leaf</tissue>
    </source>
</reference>
<comment type="caution">
    <text evidence="1">The sequence shown here is derived from an EMBL/GenBank/DDBJ whole genome shotgun (WGS) entry which is preliminary data.</text>
</comment>
<gene>
    <name evidence="1" type="ORF">H6P81_012900</name>
</gene>
<keyword evidence="2" id="KW-1185">Reference proteome</keyword>
<name>A0AAV7EGR6_ARIFI</name>
<protein>
    <submittedName>
        <fullName evidence="1">Uncharacterized protein</fullName>
    </submittedName>
</protein>